<evidence type="ECO:0000313" key="2">
    <source>
        <dbReference type="EMBL" id="MFC5542815.1"/>
    </source>
</evidence>
<protein>
    <submittedName>
        <fullName evidence="2">P-loop NTPase fold protein</fullName>
    </submittedName>
</protein>
<dbReference type="Pfam" id="PF07693">
    <property type="entry name" value="KAP_NTPase"/>
    <property type="match status" value="1"/>
</dbReference>
<dbReference type="InterPro" id="IPR011646">
    <property type="entry name" value="KAP_P-loop"/>
</dbReference>
<comment type="caution">
    <text evidence="2">The sequence shown here is derived from an EMBL/GenBank/DDBJ whole genome shotgun (WGS) entry which is preliminary data.</text>
</comment>
<evidence type="ECO:0000313" key="3">
    <source>
        <dbReference type="Proteomes" id="UP001595978"/>
    </source>
</evidence>
<dbReference type="InterPro" id="IPR052754">
    <property type="entry name" value="NTPase_KAP_P-loop"/>
</dbReference>
<dbReference type="PANTHER" id="PTHR22674">
    <property type="entry name" value="NTPASE, KAP FAMILY P-LOOP DOMAIN-CONTAINING 1"/>
    <property type="match status" value="1"/>
</dbReference>
<proteinExistence type="predicted"/>
<dbReference type="Proteomes" id="UP001595978">
    <property type="component" value="Unassembled WGS sequence"/>
</dbReference>
<gene>
    <name evidence="2" type="ORF">ACFPOH_13980</name>
</gene>
<accession>A0ABW0RH51</accession>
<dbReference type="EMBL" id="JBHSNQ010000181">
    <property type="protein sequence ID" value="MFC5542815.1"/>
    <property type="molecule type" value="Genomic_DNA"/>
</dbReference>
<dbReference type="InterPro" id="IPR027417">
    <property type="entry name" value="P-loop_NTPase"/>
</dbReference>
<keyword evidence="3" id="KW-1185">Reference proteome</keyword>
<name>A0ABW0RH51_9BACL</name>
<organism evidence="2 3">
    <name type="scientific">Ureibacillus suwonensis</name>
    <dbReference type="NCBI Taxonomy" id="313007"/>
    <lineage>
        <taxon>Bacteria</taxon>
        <taxon>Bacillati</taxon>
        <taxon>Bacillota</taxon>
        <taxon>Bacilli</taxon>
        <taxon>Bacillales</taxon>
        <taxon>Caryophanaceae</taxon>
        <taxon>Ureibacillus</taxon>
    </lineage>
</organism>
<reference evidence="3" key="1">
    <citation type="journal article" date="2019" name="Int. J. Syst. Evol. Microbiol.">
        <title>The Global Catalogue of Microorganisms (GCM) 10K type strain sequencing project: providing services to taxonomists for standard genome sequencing and annotation.</title>
        <authorList>
            <consortium name="The Broad Institute Genomics Platform"/>
            <consortium name="The Broad Institute Genome Sequencing Center for Infectious Disease"/>
            <person name="Wu L."/>
            <person name="Ma J."/>
        </authorList>
    </citation>
    <scope>NUCLEOTIDE SEQUENCE [LARGE SCALE GENOMIC DNA]</scope>
    <source>
        <strain evidence="3">CCUG 56331</strain>
    </source>
</reference>
<sequence length="629" mass="72676">MWADDASKIDMLAYEPYANLICEVATSERMNPLTIGLFGNWGSGKSTLLHLIEQTAKKQNGKKIAVVTVNAWMFEGYDDAKTALMEAILQSLQENSTFFGNLGGKIKNLIKRVDWIRVGSTALKKGIPLSISLLTGNPFPMFFSSFNPENFDTEKEIGEQLNNLSNLKSEYIRLQQQENIIENIRRFREDFANIIRESKIDNLIIMIDDLDRCNPDRIIETLEAIKLFLAVEKTTFIIAMDENIITYSIKRKYPQLDDVDIDVSVDYIEKIVQLPIRIPELAEMDIKNYMLLLISEMYLSEEILNQLISKLKEKGIFVKGEIITGKEIIDIIGELSNTNGEVYKPGYSQSDFEEQINIFNSIGHVVAATLKGNPRQTKRFLNTFYIRKRLAEIQGIELNLAVLAKLMVLEYMDKDLFRELYKWQFEHNGYPKPLAEIENKILNQSLDEDDDTKASQDGKNSGWFSERVKRWIAVEPTNLSEFDLTQYFYLARDSVTDKKLSSINLNQEERKFINQICNTSVSEVIRKKKIEELKEMDEVTRSAIVKGAISKFSQDKAHLWVLVQLYKLFPQYQPRIFEEFKNIKVSDISLKEIVLFSEAGKTTFDKLRDFYVNKKKMDDKLWARIGEGK</sequence>
<feature type="domain" description="KAP NTPase" evidence="1">
    <location>
        <begin position="15"/>
        <end position="390"/>
    </location>
</feature>
<dbReference type="PANTHER" id="PTHR22674:SF6">
    <property type="entry name" value="NTPASE KAP FAMILY P-LOOP DOMAIN-CONTAINING PROTEIN 1"/>
    <property type="match status" value="1"/>
</dbReference>
<dbReference type="Gene3D" id="3.40.50.300">
    <property type="entry name" value="P-loop containing nucleotide triphosphate hydrolases"/>
    <property type="match status" value="1"/>
</dbReference>
<evidence type="ECO:0000259" key="1">
    <source>
        <dbReference type="Pfam" id="PF07693"/>
    </source>
</evidence>
<dbReference type="SUPFAM" id="SSF52540">
    <property type="entry name" value="P-loop containing nucleoside triphosphate hydrolases"/>
    <property type="match status" value="1"/>
</dbReference>
<dbReference type="RefSeq" id="WP_390310267.1">
    <property type="nucleotide sequence ID" value="NZ_JBHSNQ010000181.1"/>
</dbReference>